<organism evidence="3 4">
    <name type="scientific">Volucribacter amazonae</name>
    <dbReference type="NCBI Taxonomy" id="256731"/>
    <lineage>
        <taxon>Bacteria</taxon>
        <taxon>Pseudomonadati</taxon>
        <taxon>Pseudomonadota</taxon>
        <taxon>Gammaproteobacteria</taxon>
        <taxon>Pasteurellales</taxon>
        <taxon>Pasteurellaceae</taxon>
        <taxon>Volucribacter</taxon>
    </lineage>
</organism>
<dbReference type="SUPFAM" id="SSF53474">
    <property type="entry name" value="alpha/beta-Hydrolases"/>
    <property type="match status" value="1"/>
</dbReference>
<feature type="signal peptide" evidence="1">
    <location>
        <begin position="1"/>
        <end position="23"/>
    </location>
</feature>
<reference evidence="3" key="1">
    <citation type="submission" date="2016-03" db="EMBL/GenBank/DDBJ databases">
        <title>Co-evolution between Pasteurellaceae and their hosts.</title>
        <authorList>
            <person name="Hansen M.J."/>
            <person name="Bojesen A.M."/>
            <person name="Planet P."/>
        </authorList>
    </citation>
    <scope>NUCLEOTIDE SEQUENCE</scope>
    <source>
        <strain evidence="3">146/S8/89</strain>
    </source>
</reference>
<dbReference type="GO" id="GO:0016787">
    <property type="term" value="F:hydrolase activity"/>
    <property type="evidence" value="ECO:0007669"/>
    <property type="project" value="UniProtKB-KW"/>
</dbReference>
<dbReference type="AlphaFoldDB" id="A0A9X4PCL0"/>
<name>A0A9X4PCL0_9PAST</name>
<accession>A0A9X4PCL0</accession>
<keyword evidence="4" id="KW-1185">Reference proteome</keyword>
<dbReference type="RefSeq" id="WP_279572533.1">
    <property type="nucleotide sequence ID" value="NZ_LWID01000001.1"/>
</dbReference>
<dbReference type="InterPro" id="IPR048124">
    <property type="entry name" value="Tannase_B"/>
</dbReference>
<comment type="caution">
    <text evidence="3">The sequence shown here is derived from an EMBL/GenBank/DDBJ whole genome shotgun (WGS) entry which is preliminary data.</text>
</comment>
<proteinExistence type="predicted"/>
<dbReference type="InterPro" id="IPR049492">
    <property type="entry name" value="BD-FAE-like_dom"/>
</dbReference>
<dbReference type="Proteomes" id="UP001155500">
    <property type="component" value="Unassembled WGS sequence"/>
</dbReference>
<dbReference type="NCBIfam" id="NF041556">
    <property type="entry name" value="tannase_B"/>
    <property type="match status" value="1"/>
</dbReference>
<gene>
    <name evidence="3" type="ORF">A6A20_05500</name>
</gene>
<protein>
    <submittedName>
        <fullName evidence="3">Alpha/beta hydrolase</fullName>
    </submittedName>
</protein>
<feature type="domain" description="BD-FAE-like" evidence="2">
    <location>
        <begin position="117"/>
        <end position="249"/>
    </location>
</feature>
<feature type="chain" id="PRO_5040870425" evidence="1">
    <location>
        <begin position="24"/>
        <end position="492"/>
    </location>
</feature>
<dbReference type="EMBL" id="LWID01000001">
    <property type="protein sequence ID" value="MDG6895096.1"/>
    <property type="molecule type" value="Genomic_DNA"/>
</dbReference>
<evidence type="ECO:0000259" key="2">
    <source>
        <dbReference type="Pfam" id="PF20434"/>
    </source>
</evidence>
<evidence type="ECO:0000256" key="1">
    <source>
        <dbReference type="SAM" id="SignalP"/>
    </source>
</evidence>
<keyword evidence="1" id="KW-0732">Signal</keyword>
<keyword evidence="3" id="KW-0378">Hydrolase</keyword>
<sequence length="492" mass="54137">MCSKKWAKVLSLATCLTSTAVFASQDLIFDPQQYKSQTITVNGKSMAIRAYENIVYVSNPVDTNYQIMNIYIPEAYFEGKSIGQYNAENAPIFLPNQVGGYMPAKPATATSEAQGFAGQAAKTVAAALEQGLIVASPGARGRTTQNTQGEYTGKAPAVIVDLKAAVRYLHFNDSIMPGDANKIISNGTSAGGAVSALLGATGDNQDYEPYLQALGAANASDRIFAVSAYCPITNLEHADMAYEWQFNGINDYKKIDVSMLDYNVQRKEVLGTLDNQQIQVSAQLKQQFPAYLNSLALTDEQGNLLSLDKQGQGSFQQYVKSYVLRSAQTALSQGKDLSQFSWLQIEKGKVTDLDFNAYLHYMGRMKTPPAFDALDLSSGENQLFGTASIDKRHFTPYSQQHSLIADSQQADQDVVKLMNPLNYLNNTQTNAQFWRIRHGTKDSDTSLAIPVILATSLQNQGYQVDFALAWDRPHSGDYDLEELFAWIKQISQ</sequence>
<dbReference type="Gene3D" id="3.40.50.1820">
    <property type="entry name" value="alpha/beta hydrolase"/>
    <property type="match status" value="1"/>
</dbReference>
<dbReference type="Pfam" id="PF20434">
    <property type="entry name" value="BD-FAE"/>
    <property type="match status" value="1"/>
</dbReference>
<evidence type="ECO:0000313" key="4">
    <source>
        <dbReference type="Proteomes" id="UP001155500"/>
    </source>
</evidence>
<evidence type="ECO:0000313" key="3">
    <source>
        <dbReference type="EMBL" id="MDG6895096.1"/>
    </source>
</evidence>
<dbReference type="InterPro" id="IPR029058">
    <property type="entry name" value="AB_hydrolase_fold"/>
</dbReference>